<dbReference type="InterPro" id="IPR050827">
    <property type="entry name" value="CRP1_MDG1_kinase"/>
</dbReference>
<evidence type="ECO:0000313" key="5">
    <source>
        <dbReference type="Proteomes" id="UP000054481"/>
    </source>
</evidence>
<dbReference type="Proteomes" id="UP000054481">
    <property type="component" value="Unassembled WGS sequence"/>
</dbReference>
<feature type="compositionally biased region" description="Basic and acidic residues" evidence="2">
    <location>
        <begin position="543"/>
        <end position="552"/>
    </location>
</feature>
<dbReference type="Gene3D" id="2.60.40.10">
    <property type="entry name" value="Immunoglobulins"/>
    <property type="match status" value="1"/>
</dbReference>
<dbReference type="GO" id="GO:0005737">
    <property type="term" value="C:cytoplasm"/>
    <property type="evidence" value="ECO:0007669"/>
    <property type="project" value="TreeGrafter"/>
</dbReference>
<feature type="compositionally biased region" description="Basic and acidic residues" evidence="2">
    <location>
        <begin position="452"/>
        <end position="461"/>
    </location>
</feature>
<evidence type="ECO:0000259" key="3">
    <source>
        <dbReference type="Pfam" id="PF16561"/>
    </source>
</evidence>
<evidence type="ECO:0000256" key="2">
    <source>
        <dbReference type="SAM" id="MobiDB-lite"/>
    </source>
</evidence>
<protein>
    <recommendedName>
        <fullName evidence="3">AMP-activated protein kinase glycogen-binding domain-containing protein</fullName>
    </recommendedName>
</protein>
<dbReference type="OrthoDB" id="5873279at2759"/>
<feature type="region of interest" description="Disordered" evidence="2">
    <location>
        <begin position="232"/>
        <end position="270"/>
    </location>
</feature>
<feature type="compositionally biased region" description="Basic and acidic residues" evidence="2">
    <location>
        <begin position="487"/>
        <end position="507"/>
    </location>
</feature>
<name>A0A0F7ZHD7_9HYPO</name>
<keyword evidence="5" id="KW-1185">Reference proteome</keyword>
<dbReference type="GO" id="GO:0019901">
    <property type="term" value="F:protein kinase binding"/>
    <property type="evidence" value="ECO:0007669"/>
    <property type="project" value="TreeGrafter"/>
</dbReference>
<sequence>MGSFTFKWEHDAEEAFVTGTFDNWRKSIRLEKKNGIFQRTVELDDTPDKIYYKFVVDHNWTINESAPHEADRDGNINNYLTPSDLAKSNLGVHVSPFISSVSPDSSTVEMAGKKNKQKKQASKQASATASSADLSPAPENVPAGSSAEREPSPTRAGPTATSQSNPMDATTATPTVGPGGFPGTPAEENKTIGINPLPAAVGGINPIKLSPGEKIPENVSGQGVNDNVKLDKESYERSDALPGVNTDTQLPPVSKNMIPESSLPMGNGADAQINSAAPAATSAGLAGAVPLESHVPDVVKQSQDKAGVAPEASAVPEEVREKAKVEEELKEKVDKAPVTAEGVGAAAATTATAAASDKLAPATTEASANNTDKLAPSATQASGASTEKLAPTATDASTNSGDKLAPAATEASAPSLDKQKTPEAPAASPAADKSADAEASKGAALDAPKSTQDNKADDTLTAKDSQVAPETKGTESEAVGSTPEATKPSESEAADAKPVDSKAETAKTQDATDSAAATNGSGSKAEATPEKKKRNRLSTMFTRIKEKLSDRK</sequence>
<dbReference type="InterPro" id="IPR013783">
    <property type="entry name" value="Ig-like_fold"/>
</dbReference>
<feature type="compositionally biased region" description="Low complexity" evidence="2">
    <location>
        <begin position="422"/>
        <end position="432"/>
    </location>
</feature>
<comment type="similarity">
    <text evidence="1">Belongs to the CRP1/MDG1 family.</text>
</comment>
<dbReference type="GO" id="GO:0005634">
    <property type="term" value="C:nucleus"/>
    <property type="evidence" value="ECO:0007669"/>
    <property type="project" value="TreeGrafter"/>
</dbReference>
<organism evidence="4 5">
    <name type="scientific">Hirsutella minnesotensis 3608</name>
    <dbReference type="NCBI Taxonomy" id="1043627"/>
    <lineage>
        <taxon>Eukaryota</taxon>
        <taxon>Fungi</taxon>
        <taxon>Dikarya</taxon>
        <taxon>Ascomycota</taxon>
        <taxon>Pezizomycotina</taxon>
        <taxon>Sordariomycetes</taxon>
        <taxon>Hypocreomycetidae</taxon>
        <taxon>Hypocreales</taxon>
        <taxon>Ophiocordycipitaceae</taxon>
        <taxon>Hirsutella</taxon>
    </lineage>
</organism>
<dbReference type="CDD" id="cd02859">
    <property type="entry name" value="E_set_AMPKbeta_like_N"/>
    <property type="match status" value="1"/>
</dbReference>
<feature type="compositionally biased region" description="Polar residues" evidence="2">
    <location>
        <begin position="508"/>
        <end position="522"/>
    </location>
</feature>
<dbReference type="EMBL" id="KQ030546">
    <property type="protein sequence ID" value="KJZ72461.1"/>
    <property type="molecule type" value="Genomic_DNA"/>
</dbReference>
<reference evidence="4 5" key="1">
    <citation type="journal article" date="2014" name="Genome Biol. Evol.">
        <title>Comparative genomics and transcriptomics analyses reveal divergent lifestyle features of nematode endoparasitic fungus Hirsutella minnesotensis.</title>
        <authorList>
            <person name="Lai Y."/>
            <person name="Liu K."/>
            <person name="Zhang X."/>
            <person name="Zhang X."/>
            <person name="Li K."/>
            <person name="Wang N."/>
            <person name="Shu C."/>
            <person name="Wu Y."/>
            <person name="Wang C."/>
            <person name="Bushley K.E."/>
            <person name="Xiang M."/>
            <person name="Liu X."/>
        </authorList>
    </citation>
    <scope>NUCLEOTIDE SEQUENCE [LARGE SCALE GENOMIC DNA]</scope>
    <source>
        <strain evidence="4 5">3608</strain>
    </source>
</reference>
<dbReference type="InterPro" id="IPR014756">
    <property type="entry name" value="Ig_E-set"/>
</dbReference>
<accession>A0A0F7ZHD7</accession>
<dbReference type="PANTHER" id="PTHR10343:SF81">
    <property type="entry name" value="CRUCIFORM DNA-RECOGNIZING PROTEIN 1-RELATED"/>
    <property type="match status" value="1"/>
</dbReference>
<feature type="compositionally biased region" description="Polar residues" evidence="2">
    <location>
        <begin position="365"/>
        <end position="385"/>
    </location>
</feature>
<dbReference type="SUPFAM" id="SSF81296">
    <property type="entry name" value="E set domains"/>
    <property type="match status" value="1"/>
</dbReference>
<feature type="compositionally biased region" description="Low complexity" evidence="2">
    <location>
        <begin position="122"/>
        <end position="132"/>
    </location>
</feature>
<dbReference type="GO" id="GO:0031588">
    <property type="term" value="C:nucleotide-activated protein kinase complex"/>
    <property type="evidence" value="ECO:0007669"/>
    <property type="project" value="TreeGrafter"/>
</dbReference>
<feature type="region of interest" description="Disordered" evidence="2">
    <location>
        <begin position="298"/>
        <end position="552"/>
    </location>
</feature>
<feature type="region of interest" description="Disordered" evidence="2">
    <location>
        <begin position="98"/>
        <end position="194"/>
    </location>
</feature>
<dbReference type="Pfam" id="PF16561">
    <property type="entry name" value="AMPK1_CBM"/>
    <property type="match status" value="1"/>
</dbReference>
<proteinExistence type="inferred from homology"/>
<feature type="compositionally biased region" description="Polar residues" evidence="2">
    <location>
        <begin position="159"/>
        <end position="168"/>
    </location>
</feature>
<dbReference type="InterPro" id="IPR032640">
    <property type="entry name" value="AMPK1_CBM"/>
</dbReference>
<feature type="compositionally biased region" description="Basic and acidic residues" evidence="2">
    <location>
        <begin position="317"/>
        <end position="335"/>
    </location>
</feature>
<evidence type="ECO:0000313" key="4">
    <source>
        <dbReference type="EMBL" id="KJZ72461.1"/>
    </source>
</evidence>
<feature type="compositionally biased region" description="Low complexity" evidence="2">
    <location>
        <begin position="336"/>
        <end position="364"/>
    </location>
</feature>
<dbReference type="AlphaFoldDB" id="A0A0F7ZHD7"/>
<evidence type="ECO:0000256" key="1">
    <source>
        <dbReference type="ARBA" id="ARBA00038216"/>
    </source>
</evidence>
<gene>
    <name evidence="4" type="ORF">HIM_08130</name>
</gene>
<feature type="domain" description="AMP-activated protein kinase glycogen-binding" evidence="3">
    <location>
        <begin position="4"/>
        <end position="81"/>
    </location>
</feature>
<dbReference type="PANTHER" id="PTHR10343">
    <property type="entry name" value="5'-AMP-ACTIVATED PROTEIN KINASE , BETA SUBUNIT"/>
    <property type="match status" value="1"/>
</dbReference>
<dbReference type="GO" id="GO:0007165">
    <property type="term" value="P:signal transduction"/>
    <property type="evidence" value="ECO:0007669"/>
    <property type="project" value="TreeGrafter"/>
</dbReference>